<dbReference type="Proteomes" id="UP000514752">
    <property type="component" value="Chromosome"/>
</dbReference>
<keyword evidence="5 12" id="KW-0813">Transport</keyword>
<dbReference type="EMBL" id="CP059567">
    <property type="protein sequence ID" value="QMT40509.1"/>
    <property type="molecule type" value="Genomic_DNA"/>
</dbReference>
<evidence type="ECO:0000256" key="8">
    <source>
        <dbReference type="ARBA" id="ARBA00022692"/>
    </source>
</evidence>
<evidence type="ECO:0000256" key="3">
    <source>
        <dbReference type="ARBA" id="ARBA00005811"/>
    </source>
</evidence>
<accession>A0A7D7SGZ6</accession>
<dbReference type="Pfam" id="PF02472">
    <property type="entry name" value="ExbD"/>
    <property type="match status" value="1"/>
</dbReference>
<evidence type="ECO:0000256" key="13">
    <source>
        <dbReference type="SAM" id="MobiDB-lite"/>
    </source>
</evidence>
<keyword evidence="10 14" id="KW-1133">Transmembrane helix</keyword>
<evidence type="ECO:0000256" key="5">
    <source>
        <dbReference type="ARBA" id="ARBA00022448"/>
    </source>
</evidence>
<dbReference type="RefSeq" id="WP_182122161.1">
    <property type="nucleotide sequence ID" value="NZ_CP059567.1"/>
</dbReference>
<evidence type="ECO:0000256" key="6">
    <source>
        <dbReference type="ARBA" id="ARBA00022475"/>
    </source>
</evidence>
<feature type="region of interest" description="Disordered" evidence="13">
    <location>
        <begin position="50"/>
        <end position="69"/>
    </location>
</feature>
<evidence type="ECO:0000256" key="14">
    <source>
        <dbReference type="SAM" id="Phobius"/>
    </source>
</evidence>
<comment type="subunit">
    <text evidence="4">The accessory proteins ExbB and ExbD seem to form a complex with TonB.</text>
</comment>
<comment type="function">
    <text evidence="1">Involved in the TonB-dependent energy-dependent transport of various receptor-bound substrates.</text>
</comment>
<evidence type="ECO:0000256" key="4">
    <source>
        <dbReference type="ARBA" id="ARBA00011471"/>
    </source>
</evidence>
<feature type="compositionally biased region" description="Polar residues" evidence="13">
    <location>
        <begin position="50"/>
        <end position="62"/>
    </location>
</feature>
<evidence type="ECO:0000256" key="7">
    <source>
        <dbReference type="ARBA" id="ARBA00022519"/>
    </source>
</evidence>
<evidence type="ECO:0000256" key="2">
    <source>
        <dbReference type="ARBA" id="ARBA00004249"/>
    </source>
</evidence>
<dbReference type="AlphaFoldDB" id="A0A7D7SGZ6"/>
<reference evidence="15 16" key="1">
    <citation type="submission" date="2020-07" db="EMBL/GenBank/DDBJ databases">
        <title>Genomic diversity of species in the Neisseriaceae family.</title>
        <authorList>
            <person name="Vincent A.T."/>
            <person name="Bernet E."/>
            <person name="Veyrier F.J."/>
        </authorList>
    </citation>
    <scope>NUCLEOTIDE SEQUENCE [LARGE SCALE GENOMIC DNA]</scope>
    <source>
        <strain evidence="15 16">DSM 22244</strain>
    </source>
</reference>
<keyword evidence="8 12" id="KW-0812">Transmembrane</keyword>
<keyword evidence="9 12" id="KW-0653">Protein transport</keyword>
<gene>
    <name evidence="15" type="ORF">H3L94_00050</name>
</gene>
<dbReference type="GO" id="GO:0022857">
    <property type="term" value="F:transmembrane transporter activity"/>
    <property type="evidence" value="ECO:0007669"/>
    <property type="project" value="InterPro"/>
</dbReference>
<evidence type="ECO:0000313" key="15">
    <source>
        <dbReference type="EMBL" id="QMT40509.1"/>
    </source>
</evidence>
<organism evidence="15 16">
    <name type="scientific">Neisseria shayeganii</name>
    <dbReference type="NCBI Taxonomy" id="607712"/>
    <lineage>
        <taxon>Bacteria</taxon>
        <taxon>Pseudomonadati</taxon>
        <taxon>Pseudomonadota</taxon>
        <taxon>Betaproteobacteria</taxon>
        <taxon>Neisseriales</taxon>
        <taxon>Neisseriaceae</taxon>
        <taxon>Neisseria</taxon>
    </lineage>
</organism>
<dbReference type="GO" id="GO:0005886">
    <property type="term" value="C:plasma membrane"/>
    <property type="evidence" value="ECO:0007669"/>
    <property type="project" value="UniProtKB-SubCell"/>
</dbReference>
<dbReference type="KEGG" id="nsg:H3L94_00050"/>
<dbReference type="Gene3D" id="3.30.420.270">
    <property type="match status" value="1"/>
</dbReference>
<sequence>MAFGSMNEGDDAPMADINVTPLVDVMLVLLIVFMITMPVMTHSVPLQLPTASEKQQRENQPQPKDPLRISINADGQYHLAEGEALPFKDLEARLLQIGKENPDTVIAIAADKNVPFERVEDALSAVRDAGLSKVGFVTQEADRP</sequence>
<evidence type="ECO:0000256" key="1">
    <source>
        <dbReference type="ARBA" id="ARBA00003540"/>
    </source>
</evidence>
<evidence type="ECO:0000256" key="12">
    <source>
        <dbReference type="RuleBase" id="RU003879"/>
    </source>
</evidence>
<dbReference type="GO" id="GO:0015031">
    <property type="term" value="P:protein transport"/>
    <property type="evidence" value="ECO:0007669"/>
    <property type="project" value="UniProtKB-KW"/>
</dbReference>
<protein>
    <submittedName>
        <fullName evidence="15">Biopolymer transporter ExbD</fullName>
    </submittedName>
</protein>
<dbReference type="PANTHER" id="PTHR30558">
    <property type="entry name" value="EXBD MEMBRANE COMPONENT OF PMF-DRIVEN MACROMOLECULE IMPORT SYSTEM"/>
    <property type="match status" value="1"/>
</dbReference>
<evidence type="ECO:0000256" key="9">
    <source>
        <dbReference type="ARBA" id="ARBA00022927"/>
    </source>
</evidence>
<evidence type="ECO:0000256" key="11">
    <source>
        <dbReference type="ARBA" id="ARBA00023136"/>
    </source>
</evidence>
<proteinExistence type="inferred from homology"/>
<dbReference type="PANTHER" id="PTHR30558:SF12">
    <property type="entry name" value="BIOPOLYMER TRANSPORT PROTEIN EXBD"/>
    <property type="match status" value="1"/>
</dbReference>
<keyword evidence="6" id="KW-1003">Cell membrane</keyword>
<evidence type="ECO:0000256" key="10">
    <source>
        <dbReference type="ARBA" id="ARBA00022989"/>
    </source>
</evidence>
<feature type="transmembrane region" description="Helical" evidence="14">
    <location>
        <begin position="20"/>
        <end position="40"/>
    </location>
</feature>
<dbReference type="InterPro" id="IPR003400">
    <property type="entry name" value="ExbD"/>
</dbReference>
<keyword evidence="7" id="KW-0997">Cell inner membrane</keyword>
<keyword evidence="11 14" id="KW-0472">Membrane</keyword>
<name>A0A7D7SGZ6_9NEIS</name>
<evidence type="ECO:0000313" key="16">
    <source>
        <dbReference type="Proteomes" id="UP000514752"/>
    </source>
</evidence>
<comment type="similarity">
    <text evidence="3 12">Belongs to the ExbD/TolR family.</text>
</comment>
<comment type="subcellular location">
    <subcellularLocation>
        <location evidence="2">Cell inner membrane</location>
        <topology evidence="2">Single-pass type II membrane protein</topology>
    </subcellularLocation>
    <subcellularLocation>
        <location evidence="12">Cell membrane</location>
        <topology evidence="12">Single-pass type II membrane protein</topology>
    </subcellularLocation>
</comment>